<accession>A0A1Y6CR27</accession>
<dbReference type="Proteomes" id="UP000192917">
    <property type="component" value="Unassembled WGS sequence"/>
</dbReference>
<dbReference type="EMBL" id="FWZX01000031">
    <property type="protein sequence ID" value="SMF72615.1"/>
    <property type="molecule type" value="Genomic_DNA"/>
</dbReference>
<reference evidence="1 2" key="1">
    <citation type="submission" date="2017-04" db="EMBL/GenBank/DDBJ databases">
        <authorList>
            <person name="Afonso C.L."/>
            <person name="Miller P.J."/>
            <person name="Scott M.A."/>
            <person name="Spackman E."/>
            <person name="Goraichik I."/>
            <person name="Dimitrov K.M."/>
            <person name="Suarez D.L."/>
            <person name="Swayne D.E."/>
        </authorList>
    </citation>
    <scope>NUCLEOTIDE SEQUENCE [LARGE SCALE GENOMIC DNA]</scope>
    <source>
        <strain evidence="1 2">USBA 355</strain>
    </source>
</reference>
<sequence>MTERPDRLQDGFDPAALTPPYLKAVYDYWNAARGAAAMPPVEAIDPLRLPRDSLPHLGLVEVEAEPLRFLTRLQGTSVVEALGIDHTGRYYDEIPGMDAQIARLEWCARERRPYMTEGTASFAPKDFQHYRLLGLPFGDAAGGVRRILFVSAFLVPPRNAWGP</sequence>
<dbReference type="AlphaFoldDB" id="A0A1Y6CR27"/>
<gene>
    <name evidence="1" type="ORF">SAMN05428998_13148</name>
</gene>
<dbReference type="InterPro" id="IPR009922">
    <property type="entry name" value="DUF1457"/>
</dbReference>
<evidence type="ECO:0000313" key="2">
    <source>
        <dbReference type="Proteomes" id="UP000192917"/>
    </source>
</evidence>
<dbReference type="Pfam" id="PF07310">
    <property type="entry name" value="PAS_5"/>
    <property type="match status" value="1"/>
</dbReference>
<name>A0A1Y6CR27_9PROT</name>
<keyword evidence="2" id="KW-1185">Reference proteome</keyword>
<proteinExistence type="predicted"/>
<organism evidence="1 2">
    <name type="scientific">Tistlia consotensis USBA 355</name>
    <dbReference type="NCBI Taxonomy" id="560819"/>
    <lineage>
        <taxon>Bacteria</taxon>
        <taxon>Pseudomonadati</taxon>
        <taxon>Pseudomonadota</taxon>
        <taxon>Alphaproteobacteria</taxon>
        <taxon>Rhodospirillales</taxon>
        <taxon>Rhodovibrionaceae</taxon>
        <taxon>Tistlia</taxon>
    </lineage>
</organism>
<protein>
    <submittedName>
        <fullName evidence="1">PAS domain-containing protein</fullName>
    </submittedName>
</protein>
<evidence type="ECO:0000313" key="1">
    <source>
        <dbReference type="EMBL" id="SMF72615.1"/>
    </source>
</evidence>
<dbReference type="RefSeq" id="WP_085125697.1">
    <property type="nucleotide sequence ID" value="NZ_FWZX01000031.1"/>
</dbReference>